<name>A0ABT9WG05_9BACL</name>
<sequence length="693" mass="77959">MTVHPGLNWTTRQIAEALEQGTPEALVSVSEWKGKIANTRDDQEYCDFWKDIESYALRAGREPLPELSFTLLRQFRDTGERKAYEAAYFERRGRIVALSVLTATSKTSTYVSLLEDLIWSVCNEHTWCLSAHIPSGEEATAYTWIDLFAAETAQMLAEIIVMLGGIIDERVERRVRSEMERRIFTPLYREDRTYGWERAEHNWSAVCSGGCGVAALLLLEDQSLRVKAVEHTLQAMDAFLHGYGEDGGCAEGIGYWVYGFGFYTYYAEMLRTFSAGTLDMLSESKTRAIALFPQHIHMSAGTFVNYSDSHEREIIPSGLLSRLAQRTQGEVNWRLSIPRLTDDPCRRWTHVSRNLLWTDRTVLGDHRDQAGQLLSQSMIVLEDLSWIVGKARLMSAEARAGIEVAFSVKGGHNDEPHNHNDLGHFILHAAGDNILCDPGAGAYTQAYFSPGRESILHIGSQGHSVPILEGTVQQSGREAEARMLEMKHSSPHSAEIKFDLTSAYGNAPTLDRYTRRFNWNCPPAAQEAELLVEDHFIWKSVYDSDRTDIDLDDVARASELNLSAEARTNANTNVTGNTNVSATPNASSSTYAVAYKNVTQRLVSHVEPVIHDGVVQWKTDKAVVSMTYEPEHSSERWVARLEVVDTVDHDHLPLRLYVTELVLVRTSSQGMETTLSSVQETWCRMKFITKPRV</sequence>
<gene>
    <name evidence="1" type="ORF">J2T19_003658</name>
</gene>
<dbReference type="RefSeq" id="WP_307218133.1">
    <property type="nucleotide sequence ID" value="NZ_JAUSTI010000010.1"/>
</dbReference>
<evidence type="ECO:0008006" key="3">
    <source>
        <dbReference type="Google" id="ProtNLM"/>
    </source>
</evidence>
<protein>
    <recommendedName>
        <fullName evidence="3">Heparinase II/III-like protein</fullName>
    </recommendedName>
</protein>
<reference evidence="1 2" key="1">
    <citation type="submission" date="2023-07" db="EMBL/GenBank/DDBJ databases">
        <title>Sorghum-associated microbial communities from plants grown in Nebraska, USA.</title>
        <authorList>
            <person name="Schachtman D."/>
        </authorList>
    </citation>
    <scope>NUCLEOTIDE SEQUENCE [LARGE SCALE GENOMIC DNA]</scope>
    <source>
        <strain evidence="1 2">DS1314</strain>
    </source>
</reference>
<keyword evidence="2" id="KW-1185">Reference proteome</keyword>
<comment type="caution">
    <text evidence="1">The sequence shown here is derived from an EMBL/GenBank/DDBJ whole genome shotgun (WGS) entry which is preliminary data.</text>
</comment>
<dbReference type="Gene3D" id="1.50.10.100">
    <property type="entry name" value="Chondroitin AC/alginate lyase"/>
    <property type="match status" value="1"/>
</dbReference>
<accession>A0ABT9WG05</accession>
<dbReference type="PANTHER" id="PTHR38045">
    <property type="entry name" value="CHROMOSOME 1, WHOLE GENOME SHOTGUN SEQUENCE"/>
    <property type="match status" value="1"/>
</dbReference>
<organism evidence="1 2">
    <name type="scientific">Paenibacillus tundrae</name>
    <dbReference type="NCBI Taxonomy" id="528187"/>
    <lineage>
        <taxon>Bacteria</taxon>
        <taxon>Bacillati</taxon>
        <taxon>Bacillota</taxon>
        <taxon>Bacilli</taxon>
        <taxon>Bacillales</taxon>
        <taxon>Paenibacillaceae</taxon>
        <taxon>Paenibacillus</taxon>
    </lineage>
</organism>
<evidence type="ECO:0000313" key="2">
    <source>
        <dbReference type="Proteomes" id="UP001233836"/>
    </source>
</evidence>
<dbReference type="PANTHER" id="PTHR38045:SF1">
    <property type="entry name" value="HEPARINASE II_III-LIKE PROTEIN"/>
    <property type="match status" value="1"/>
</dbReference>
<dbReference type="EMBL" id="JAUSTI010000010">
    <property type="protein sequence ID" value="MDQ0172181.1"/>
    <property type="molecule type" value="Genomic_DNA"/>
</dbReference>
<dbReference type="SUPFAM" id="SSF48230">
    <property type="entry name" value="Chondroitin AC/alginate lyase"/>
    <property type="match status" value="1"/>
</dbReference>
<dbReference type="Gene3D" id="2.70.98.70">
    <property type="match status" value="1"/>
</dbReference>
<dbReference type="Proteomes" id="UP001233836">
    <property type="component" value="Unassembled WGS sequence"/>
</dbReference>
<evidence type="ECO:0000313" key="1">
    <source>
        <dbReference type="EMBL" id="MDQ0172181.1"/>
    </source>
</evidence>
<proteinExistence type="predicted"/>
<dbReference type="InterPro" id="IPR008929">
    <property type="entry name" value="Chondroitin_lyas"/>
</dbReference>